<keyword evidence="1 3" id="KW-0479">Metal-binding</keyword>
<feature type="binding site" evidence="3">
    <location>
        <position position="11"/>
    </location>
    <ligand>
        <name>Zn(2+)</name>
        <dbReference type="ChEBI" id="CHEBI:29105"/>
    </ligand>
</feature>
<organism evidence="4 5">
    <name type="scientific">Nitrincola lacisaponensis</name>
    <dbReference type="NCBI Taxonomy" id="267850"/>
    <lineage>
        <taxon>Bacteria</taxon>
        <taxon>Pseudomonadati</taxon>
        <taxon>Pseudomonadota</taxon>
        <taxon>Gammaproteobacteria</taxon>
        <taxon>Oceanospirillales</taxon>
        <taxon>Oceanospirillaceae</taxon>
        <taxon>Nitrincola</taxon>
    </lineage>
</organism>
<comment type="subunit">
    <text evidence="3">Interacts with GyrB.</text>
</comment>
<dbReference type="PANTHER" id="PTHR36150:SF1">
    <property type="entry name" value="DNA GYRASE INHIBITOR YACG"/>
    <property type="match status" value="1"/>
</dbReference>
<evidence type="ECO:0000313" key="4">
    <source>
        <dbReference type="EMBL" id="KDE40816.1"/>
    </source>
</evidence>
<dbReference type="SUPFAM" id="SSF57716">
    <property type="entry name" value="Glucocorticoid receptor-like (DNA-binding domain)"/>
    <property type="match status" value="1"/>
</dbReference>
<dbReference type="Gene3D" id="3.30.50.10">
    <property type="entry name" value="Erythroid Transcription Factor GATA-1, subunit A"/>
    <property type="match status" value="1"/>
</dbReference>
<dbReference type="AlphaFoldDB" id="A0A063Y7T0"/>
<feature type="binding site" evidence="3">
    <location>
        <position position="31"/>
    </location>
    <ligand>
        <name>Zn(2+)</name>
        <dbReference type="ChEBI" id="CHEBI:29105"/>
    </ligand>
</feature>
<dbReference type="InterPro" id="IPR005584">
    <property type="entry name" value="DNA_gyrase_inhibitor_YacG"/>
</dbReference>
<name>A0A063Y7T0_9GAMM</name>
<keyword evidence="5" id="KW-1185">Reference proteome</keyword>
<dbReference type="PATRIC" id="fig|267850.7.peg.1403"/>
<dbReference type="Proteomes" id="UP000027318">
    <property type="component" value="Unassembled WGS sequence"/>
</dbReference>
<dbReference type="EMBL" id="JMSZ01000016">
    <property type="protein sequence ID" value="KDE40816.1"/>
    <property type="molecule type" value="Genomic_DNA"/>
</dbReference>
<dbReference type="GO" id="GO:0008270">
    <property type="term" value="F:zinc ion binding"/>
    <property type="evidence" value="ECO:0007669"/>
    <property type="project" value="UniProtKB-UniRule"/>
</dbReference>
<keyword evidence="2 3" id="KW-0862">Zinc</keyword>
<dbReference type="STRING" id="267850.ADINL_1408"/>
<dbReference type="RefSeq" id="WP_036545283.1">
    <property type="nucleotide sequence ID" value="NZ_JBKBNO010000004.1"/>
</dbReference>
<dbReference type="OrthoDB" id="9809663at2"/>
<sequence length="68" mass="7668">MTKREIPCPQCGKPSLYAPENLSRPFCSERCRLIDLGEWASEGYQIPVEPELDDFSSADIDPASLTRH</sequence>
<evidence type="ECO:0000313" key="5">
    <source>
        <dbReference type="Proteomes" id="UP000027318"/>
    </source>
</evidence>
<reference evidence="4 5" key="1">
    <citation type="journal article" date="2005" name="Int. J. Syst. Evol. Microbiol.">
        <title>Nitrincola lacisaponensis gen. nov., sp. nov., a novel alkaliphilic bacterium isolated from an alkaline, saline lake.</title>
        <authorList>
            <person name="Dimitriu P.A."/>
            <person name="Shukla S.K."/>
            <person name="Conradt J."/>
            <person name="Marquez M.C."/>
            <person name="Ventosa A."/>
            <person name="Maglia A."/>
            <person name="Peyton B.M."/>
            <person name="Pinkart H.C."/>
            <person name="Mormile M.R."/>
        </authorList>
    </citation>
    <scope>NUCLEOTIDE SEQUENCE [LARGE SCALE GENOMIC DNA]</scope>
    <source>
        <strain evidence="4 5">4CA</strain>
    </source>
</reference>
<comment type="caution">
    <text evidence="4">The sequence shown here is derived from an EMBL/GenBank/DDBJ whole genome shotgun (WGS) entry which is preliminary data.</text>
</comment>
<protein>
    <recommendedName>
        <fullName evidence="3">DNA gyrase inhibitor YacG</fullName>
    </recommendedName>
</protein>
<dbReference type="Pfam" id="PF03884">
    <property type="entry name" value="YacG"/>
    <property type="match status" value="1"/>
</dbReference>
<evidence type="ECO:0000256" key="1">
    <source>
        <dbReference type="ARBA" id="ARBA00022723"/>
    </source>
</evidence>
<dbReference type="GO" id="GO:0008657">
    <property type="term" value="F:DNA topoisomerase type II (double strand cut, ATP-hydrolyzing) inhibitor activity"/>
    <property type="evidence" value="ECO:0007669"/>
    <property type="project" value="UniProtKB-UniRule"/>
</dbReference>
<evidence type="ECO:0000256" key="2">
    <source>
        <dbReference type="ARBA" id="ARBA00022833"/>
    </source>
</evidence>
<feature type="binding site" evidence="3">
    <location>
        <position position="8"/>
    </location>
    <ligand>
        <name>Zn(2+)</name>
        <dbReference type="ChEBI" id="CHEBI:29105"/>
    </ligand>
</feature>
<feature type="binding site" evidence="3">
    <location>
        <position position="27"/>
    </location>
    <ligand>
        <name>Zn(2+)</name>
        <dbReference type="ChEBI" id="CHEBI:29105"/>
    </ligand>
</feature>
<dbReference type="HAMAP" id="MF_00649">
    <property type="entry name" value="DNA_gyrase_inhibitor_YacG"/>
    <property type="match status" value="1"/>
</dbReference>
<dbReference type="GO" id="GO:0006355">
    <property type="term" value="P:regulation of DNA-templated transcription"/>
    <property type="evidence" value="ECO:0007669"/>
    <property type="project" value="InterPro"/>
</dbReference>
<dbReference type="InterPro" id="IPR013088">
    <property type="entry name" value="Znf_NHR/GATA"/>
</dbReference>
<dbReference type="PANTHER" id="PTHR36150">
    <property type="entry name" value="DNA GYRASE INHIBITOR YACG"/>
    <property type="match status" value="1"/>
</dbReference>
<proteinExistence type="inferred from homology"/>
<comment type="similarity">
    <text evidence="3">Belongs to the DNA gyrase inhibitor YacG family.</text>
</comment>
<accession>A0A063Y7T0</accession>
<comment type="cofactor">
    <cofactor evidence="3">
        <name>Zn(2+)</name>
        <dbReference type="ChEBI" id="CHEBI:29105"/>
    </cofactor>
    <text evidence="3">Binds 1 zinc ion.</text>
</comment>
<gene>
    <name evidence="3" type="primary">yacG</name>
    <name evidence="4" type="ORF">ADINL_1408</name>
</gene>
<evidence type="ECO:0000256" key="3">
    <source>
        <dbReference type="HAMAP-Rule" id="MF_00649"/>
    </source>
</evidence>
<comment type="function">
    <text evidence="3">Inhibits all the catalytic activities of DNA gyrase by preventing its interaction with DNA. Acts by binding directly to the C-terminal domain of GyrB, which probably disrupts DNA binding by the gyrase.</text>
</comment>